<accession>A0A0D2M4W3</accession>
<name>A0A0D2M4W3_9CHLO</name>
<protein>
    <submittedName>
        <fullName evidence="2">Uncharacterized protein</fullName>
    </submittedName>
</protein>
<dbReference type="GeneID" id="25728925"/>
<feature type="region of interest" description="Disordered" evidence="1">
    <location>
        <begin position="59"/>
        <end position="97"/>
    </location>
</feature>
<reference evidence="2 3" key="1">
    <citation type="journal article" date="2013" name="BMC Genomics">
        <title>Reconstruction of the lipid metabolism for the microalga Monoraphidium neglectum from its genome sequence reveals characteristics suitable for biofuel production.</title>
        <authorList>
            <person name="Bogen C."/>
            <person name="Al-Dilaimi A."/>
            <person name="Albersmeier A."/>
            <person name="Wichmann J."/>
            <person name="Grundmann M."/>
            <person name="Rupp O."/>
            <person name="Lauersen K.J."/>
            <person name="Blifernez-Klassen O."/>
            <person name="Kalinowski J."/>
            <person name="Goesmann A."/>
            <person name="Mussgnug J.H."/>
            <person name="Kruse O."/>
        </authorList>
    </citation>
    <scope>NUCLEOTIDE SEQUENCE [LARGE SCALE GENOMIC DNA]</scope>
    <source>
        <strain evidence="2 3">SAG 48.87</strain>
    </source>
</reference>
<evidence type="ECO:0000256" key="1">
    <source>
        <dbReference type="SAM" id="MobiDB-lite"/>
    </source>
</evidence>
<dbReference type="KEGG" id="mng:MNEG_11642"/>
<dbReference type="RefSeq" id="XP_013895341.1">
    <property type="nucleotide sequence ID" value="XM_014039887.1"/>
</dbReference>
<evidence type="ECO:0000313" key="3">
    <source>
        <dbReference type="Proteomes" id="UP000054498"/>
    </source>
</evidence>
<sequence>MDSLQAEKEAVRQMEAGITSMAHQLSLVLDDREVLLEHLARLMQPCDLDALVRDMHIVSDDSPAGGGRPAGADAGAFGSPAAEGGAAPWELGGGGFA</sequence>
<proteinExistence type="predicted"/>
<feature type="compositionally biased region" description="Low complexity" evidence="1">
    <location>
        <begin position="70"/>
        <end position="90"/>
    </location>
</feature>
<dbReference type="AlphaFoldDB" id="A0A0D2M4W3"/>
<organism evidence="2 3">
    <name type="scientific">Monoraphidium neglectum</name>
    <dbReference type="NCBI Taxonomy" id="145388"/>
    <lineage>
        <taxon>Eukaryota</taxon>
        <taxon>Viridiplantae</taxon>
        <taxon>Chlorophyta</taxon>
        <taxon>core chlorophytes</taxon>
        <taxon>Chlorophyceae</taxon>
        <taxon>CS clade</taxon>
        <taxon>Sphaeropleales</taxon>
        <taxon>Selenastraceae</taxon>
        <taxon>Monoraphidium</taxon>
    </lineage>
</organism>
<dbReference type="Proteomes" id="UP000054498">
    <property type="component" value="Unassembled WGS sequence"/>
</dbReference>
<evidence type="ECO:0000313" key="2">
    <source>
        <dbReference type="EMBL" id="KIY96321.1"/>
    </source>
</evidence>
<gene>
    <name evidence="2" type="ORF">MNEG_11642</name>
</gene>
<keyword evidence="3" id="KW-1185">Reference proteome</keyword>
<dbReference type="EMBL" id="KK103061">
    <property type="protein sequence ID" value="KIY96321.1"/>
    <property type="molecule type" value="Genomic_DNA"/>
</dbReference>